<dbReference type="PANTHER" id="PTHR45826">
    <property type="entry name" value="POLYAMINE TRANSPORTER PUT1"/>
    <property type="match status" value="1"/>
</dbReference>
<feature type="transmembrane region" description="Helical" evidence="7">
    <location>
        <begin position="174"/>
        <end position="197"/>
    </location>
</feature>
<evidence type="ECO:0000256" key="4">
    <source>
        <dbReference type="ARBA" id="ARBA00022692"/>
    </source>
</evidence>
<feature type="transmembrane region" description="Helical" evidence="7">
    <location>
        <begin position="62"/>
        <end position="81"/>
    </location>
</feature>
<feature type="transmembrane region" description="Helical" evidence="7">
    <location>
        <begin position="101"/>
        <end position="120"/>
    </location>
</feature>
<evidence type="ECO:0000256" key="1">
    <source>
        <dbReference type="ARBA" id="ARBA00004651"/>
    </source>
</evidence>
<evidence type="ECO:0000313" key="9">
    <source>
        <dbReference type="EMBL" id="KAK1935686.1"/>
    </source>
</evidence>
<keyword evidence="4 7" id="KW-0812">Transmembrane</keyword>
<dbReference type="EMBL" id="JASMQC010000022">
    <property type="protein sequence ID" value="KAK1935686.1"/>
    <property type="molecule type" value="Genomic_DNA"/>
</dbReference>
<protein>
    <submittedName>
        <fullName evidence="9">Polyamine transporter</fullName>
    </submittedName>
</protein>
<keyword evidence="2" id="KW-0813">Transport</keyword>
<evidence type="ECO:0000256" key="3">
    <source>
        <dbReference type="ARBA" id="ARBA00022475"/>
    </source>
</evidence>
<comment type="subcellular location">
    <subcellularLocation>
        <location evidence="1">Cell membrane</location>
        <topology evidence="1">Multi-pass membrane protein</topology>
    </subcellularLocation>
</comment>
<dbReference type="Pfam" id="PF00324">
    <property type="entry name" value="AA_permease"/>
    <property type="match status" value="1"/>
</dbReference>
<feature type="transmembrane region" description="Helical" evidence="7">
    <location>
        <begin position="132"/>
        <end position="154"/>
    </location>
</feature>
<dbReference type="PANTHER" id="PTHR45826:SF2">
    <property type="entry name" value="AMINO ACID TRANSPORTER"/>
    <property type="match status" value="1"/>
</dbReference>
<keyword evidence="6 7" id="KW-0472">Membrane</keyword>
<dbReference type="GO" id="GO:0022857">
    <property type="term" value="F:transmembrane transporter activity"/>
    <property type="evidence" value="ECO:0007669"/>
    <property type="project" value="InterPro"/>
</dbReference>
<evidence type="ECO:0000256" key="7">
    <source>
        <dbReference type="SAM" id="Phobius"/>
    </source>
</evidence>
<dbReference type="Gene3D" id="1.20.1740.10">
    <property type="entry name" value="Amino acid/polyamine transporter I"/>
    <property type="match status" value="1"/>
</dbReference>
<dbReference type="GO" id="GO:0005886">
    <property type="term" value="C:plasma membrane"/>
    <property type="evidence" value="ECO:0007669"/>
    <property type="project" value="UniProtKB-SubCell"/>
</dbReference>
<gene>
    <name evidence="9" type="ORF">P3T76_010381</name>
</gene>
<reference evidence="9" key="1">
    <citation type="submission" date="2023-08" db="EMBL/GenBank/DDBJ databases">
        <title>Reference Genome Resource for the Citrus Pathogen Phytophthora citrophthora.</title>
        <authorList>
            <person name="Moller H."/>
            <person name="Coetzee B."/>
            <person name="Rose L.J."/>
            <person name="Van Niekerk J.M."/>
        </authorList>
    </citation>
    <scope>NUCLEOTIDE SEQUENCE</scope>
    <source>
        <strain evidence="9">STE-U-9442</strain>
    </source>
</reference>
<dbReference type="AlphaFoldDB" id="A0AAD9GC87"/>
<evidence type="ECO:0000256" key="2">
    <source>
        <dbReference type="ARBA" id="ARBA00022448"/>
    </source>
</evidence>
<dbReference type="InterPro" id="IPR004841">
    <property type="entry name" value="AA-permease/SLC12A_dom"/>
</dbReference>
<evidence type="ECO:0000256" key="6">
    <source>
        <dbReference type="ARBA" id="ARBA00023136"/>
    </source>
</evidence>
<sequence>MLVIDNAIYPCLMVDSVYAVLVGPQELHSFMVPTWMYLVRVTVATVFMLPTIFSIDAVGRFLLLLGLAMVALFVVLVVVSLPQIEPANWFVVSDAPRWSQLVSVLYWSYSGFDAAGAYASEIDSPRETYPRAMMLTVGLVALTYSVPFLAASGVNKPSYNLWRDGYYPMIAEQISGPVLRTWFLGCALLGNLGVYIAKMTKNGFLLAGMADLGLAPNYFIKYVLATASQFL</sequence>
<organism evidence="9 10">
    <name type="scientific">Phytophthora citrophthora</name>
    <dbReference type="NCBI Taxonomy" id="4793"/>
    <lineage>
        <taxon>Eukaryota</taxon>
        <taxon>Sar</taxon>
        <taxon>Stramenopiles</taxon>
        <taxon>Oomycota</taxon>
        <taxon>Peronosporomycetes</taxon>
        <taxon>Peronosporales</taxon>
        <taxon>Peronosporaceae</taxon>
        <taxon>Phytophthora</taxon>
    </lineage>
</organism>
<evidence type="ECO:0000313" key="10">
    <source>
        <dbReference type="Proteomes" id="UP001259832"/>
    </source>
</evidence>
<keyword evidence="10" id="KW-1185">Reference proteome</keyword>
<evidence type="ECO:0000259" key="8">
    <source>
        <dbReference type="Pfam" id="PF00324"/>
    </source>
</evidence>
<name>A0AAD9GC87_9STRA</name>
<dbReference type="Proteomes" id="UP001259832">
    <property type="component" value="Unassembled WGS sequence"/>
</dbReference>
<keyword evidence="3" id="KW-1003">Cell membrane</keyword>
<feature type="domain" description="Amino acid permease/ SLC12A" evidence="8">
    <location>
        <begin position="33"/>
        <end position="220"/>
    </location>
</feature>
<accession>A0AAD9GC87</accession>
<feature type="transmembrane region" description="Helical" evidence="7">
    <location>
        <begin position="204"/>
        <end position="224"/>
    </location>
</feature>
<feature type="transmembrane region" description="Helical" evidence="7">
    <location>
        <begin position="35"/>
        <end position="55"/>
    </location>
</feature>
<comment type="caution">
    <text evidence="9">The sequence shown here is derived from an EMBL/GenBank/DDBJ whole genome shotgun (WGS) entry which is preliminary data.</text>
</comment>
<evidence type="ECO:0000256" key="5">
    <source>
        <dbReference type="ARBA" id="ARBA00022989"/>
    </source>
</evidence>
<keyword evidence="5 7" id="KW-1133">Transmembrane helix</keyword>
<proteinExistence type="predicted"/>
<dbReference type="InterPro" id="IPR044566">
    <property type="entry name" value="RMV1-like"/>
</dbReference>